<dbReference type="InterPro" id="IPR037494">
    <property type="entry name" value="RAF1"/>
</dbReference>
<evidence type="ECO:0000256" key="1">
    <source>
        <dbReference type="ARBA" id="ARBA00022490"/>
    </source>
</evidence>
<feature type="region of interest" description="N-terminal alpha-helix" evidence="6">
    <location>
        <begin position="14"/>
        <end position="195"/>
    </location>
</feature>
<feature type="domain" description="Rubisco accumulation factor 1 helix turn helix" evidence="9">
    <location>
        <begin position="17"/>
        <end position="76"/>
    </location>
</feature>
<dbReference type="GO" id="GO:0015979">
    <property type="term" value="P:photosynthesis"/>
    <property type="evidence" value="ECO:0007669"/>
    <property type="project" value="UniProtKB-KW"/>
</dbReference>
<protein>
    <recommendedName>
        <fullName evidence="5 6">RuBisCO accumulation factor 1</fullName>
    </recommendedName>
</protein>
<comment type="subcellular location">
    <subcellularLocation>
        <location evidence="6">Cytoplasm</location>
    </subcellularLocation>
</comment>
<evidence type="ECO:0000259" key="7">
    <source>
        <dbReference type="Pfam" id="PF18087"/>
    </source>
</evidence>
<evidence type="ECO:0000313" key="10">
    <source>
        <dbReference type="EMBL" id="EAZ91542.1"/>
    </source>
</evidence>
<feature type="region of interest" description="C-terminal beta-sheet" evidence="6">
    <location>
        <begin position="219"/>
        <end position="345"/>
    </location>
</feature>
<dbReference type="Pfam" id="PF18579">
    <property type="entry name" value="Raf1_HTH"/>
    <property type="match status" value="1"/>
</dbReference>
<dbReference type="Proteomes" id="UP000003781">
    <property type="component" value="Unassembled WGS sequence"/>
</dbReference>
<dbReference type="HAMAP" id="MF_00856">
    <property type="entry name" value="Raf1"/>
    <property type="match status" value="1"/>
</dbReference>
<dbReference type="InterPro" id="IPR040781">
    <property type="entry name" value="Raf1_HTH"/>
</dbReference>
<sequence length="359" mass="40865">MNHHPEETSPQLSEEQAQELMRSLLHKEGTWVDWGKTCQQLQKAGYNSQTLFEKTGFQASQQNLIIVAAQVYESLVNTEVSEDLLSYYRGPKSDVLYELRILNQNQRAIVAQLAKDKTLDHIETRETAKTFQTFSLMPQLPPGFTLHPGDAMAYQAWKQAKQKKDLQARTRLIAKGLKYAVSTTAREAIERLLSDFTVTPERSAPLMPLYRVQNQEEISRIVPLAGTLPLSKNEVLGVKKLEIVSPFNYVTCNHTESVVPLPSWQAVLTAVDPVAILCQSDRLPQSLTGKPEQVLVLIDRSQTNWDDQSYFLIEEAEELTFKWFAEQPAISLLGKVIIILRPKKIFDENNLLEPWQMDD</sequence>
<evidence type="ECO:0000256" key="3">
    <source>
        <dbReference type="ARBA" id="ARBA00023186"/>
    </source>
</evidence>
<reference evidence="10 11" key="1">
    <citation type="submission" date="2007-03" db="EMBL/GenBank/DDBJ databases">
        <authorList>
            <person name="Stal L."/>
            <person name="Ferriera S."/>
            <person name="Johnson J."/>
            <person name="Kravitz S."/>
            <person name="Beeson K."/>
            <person name="Sutton G."/>
            <person name="Rogers Y.-H."/>
            <person name="Friedman R."/>
            <person name="Frazier M."/>
            <person name="Venter J.C."/>
        </authorList>
    </citation>
    <scope>NUCLEOTIDE SEQUENCE [LARGE SCALE GENOMIC DNA]</scope>
    <source>
        <strain evidence="10 11">CCY0110</strain>
    </source>
</reference>
<dbReference type="GO" id="GO:0110102">
    <property type="term" value="P:ribulose bisphosphate carboxylase complex assembly"/>
    <property type="evidence" value="ECO:0007669"/>
    <property type="project" value="UniProtKB-UniRule"/>
</dbReference>
<accession>A3IPQ2</accession>
<dbReference type="EMBL" id="AAXW01000013">
    <property type="protein sequence ID" value="EAZ91542.1"/>
    <property type="molecule type" value="Genomic_DNA"/>
</dbReference>
<dbReference type="Pfam" id="PF18087">
    <property type="entry name" value="RuBisCo_chap_C"/>
    <property type="match status" value="1"/>
</dbReference>
<gene>
    <name evidence="6" type="primary">raf1</name>
    <name evidence="10" type="ORF">CY0110_13516</name>
</gene>
<dbReference type="GO" id="GO:0005737">
    <property type="term" value="C:cytoplasm"/>
    <property type="evidence" value="ECO:0007669"/>
    <property type="project" value="UniProtKB-SubCell"/>
</dbReference>
<keyword evidence="2 6" id="KW-0602">Photosynthesis</keyword>
<evidence type="ECO:0000259" key="9">
    <source>
        <dbReference type="Pfam" id="PF18579"/>
    </source>
</evidence>
<organism evidence="10 11">
    <name type="scientific">Crocosphaera chwakensis CCY0110</name>
    <dbReference type="NCBI Taxonomy" id="391612"/>
    <lineage>
        <taxon>Bacteria</taxon>
        <taxon>Bacillati</taxon>
        <taxon>Cyanobacteriota</taxon>
        <taxon>Cyanophyceae</taxon>
        <taxon>Oscillatoriophycideae</taxon>
        <taxon>Chroococcales</taxon>
        <taxon>Aphanothecaceae</taxon>
        <taxon>Crocosphaera</taxon>
        <taxon>Crocosphaera chwakensis</taxon>
    </lineage>
</organism>
<comment type="domain">
    <text evidence="6">Has 3 domains, the N-terminal alpha-helical domain, an extended flexible linker and the C-terminal beta-sheet domain. The 2 C-terminal beta-sheet domains are swapped and pack against each other to form the dimer interface.</text>
</comment>
<dbReference type="AlphaFoldDB" id="A3IPQ2"/>
<comment type="subunit">
    <text evidence="6">Homodimer. Forms an RbcL(8)-Raf1(8) complex. Forms complexes of many stoichiometries with RbcL with and without RbcS. RbcX and Raf1 can bind simultaneously to RbcL.</text>
</comment>
<dbReference type="PANTHER" id="PTHR35299:SF6">
    <property type="entry name" value="RUBISCO ACCUMULATION FACTOR 1"/>
    <property type="match status" value="1"/>
</dbReference>
<dbReference type="InterPro" id="IPR046382">
    <property type="entry name" value="Raf1_cyn"/>
</dbReference>
<comment type="similarity">
    <text evidence="6">Belongs to the RAF family.</text>
</comment>
<proteinExistence type="inferred from homology"/>
<evidence type="ECO:0000256" key="2">
    <source>
        <dbReference type="ARBA" id="ARBA00022531"/>
    </source>
</evidence>
<keyword evidence="1 6" id="KW-0963">Cytoplasm</keyword>
<dbReference type="PANTHER" id="PTHR35299">
    <property type="entry name" value="RUBISCO ACCUMULATION FACTOR 1"/>
    <property type="match status" value="1"/>
</dbReference>
<dbReference type="GO" id="GO:0015977">
    <property type="term" value="P:carbon fixation"/>
    <property type="evidence" value="ECO:0007669"/>
    <property type="project" value="UniProtKB-UniRule"/>
</dbReference>
<evidence type="ECO:0000256" key="5">
    <source>
        <dbReference type="ARBA" id="ARBA00023859"/>
    </source>
</evidence>
<evidence type="ECO:0000313" key="11">
    <source>
        <dbReference type="Proteomes" id="UP000003781"/>
    </source>
</evidence>
<feature type="domain" description="Rubisco accumulation factor 1 alpha-helical" evidence="8">
    <location>
        <begin position="88"/>
        <end position="193"/>
    </location>
</feature>
<dbReference type="eggNOG" id="ENOG502Z7IG">
    <property type="taxonomic scope" value="Bacteria"/>
</dbReference>
<feature type="domain" description="Rubisco accumulation factor 1 C-terminal" evidence="7">
    <location>
        <begin position="207"/>
        <end position="344"/>
    </location>
</feature>
<dbReference type="RefSeq" id="WP_008275370.1">
    <property type="nucleotide sequence ID" value="NZ_AAXW01000013.1"/>
</dbReference>
<dbReference type="Pfam" id="PF18578">
    <property type="entry name" value="Raf1_N"/>
    <property type="match status" value="1"/>
</dbReference>
<keyword evidence="4 6" id="KW-0120">Carbon dioxide fixation</keyword>
<keyword evidence="3 6" id="KW-0143">Chaperone</keyword>
<evidence type="ECO:0000259" key="8">
    <source>
        <dbReference type="Pfam" id="PF18578"/>
    </source>
</evidence>
<comment type="caution">
    <text evidence="10">The sequence shown here is derived from an EMBL/GenBank/DDBJ whole genome shotgun (WGS) entry which is preliminary data.</text>
</comment>
<evidence type="ECO:0000256" key="4">
    <source>
        <dbReference type="ARBA" id="ARBA00023300"/>
    </source>
</evidence>
<name>A3IPQ2_9CHRO</name>
<comment type="function">
    <text evidence="6">A major RuBisCO chaperone. Acts after GroEL-GroES chaperonin to fold and/or assemble the large subunit of RuBisCO (ccbL, rbcL). Cooperates with RbcX in RbcL folding, plays the major role in assembly of dimers into RbcL(8)-Raf1(8) intermediate complexes. RbcS replaces Raf1, leading to holoenzyme formation.</text>
</comment>
<dbReference type="OrthoDB" id="420612at2"/>
<keyword evidence="11" id="KW-1185">Reference proteome</keyword>
<evidence type="ECO:0000256" key="6">
    <source>
        <dbReference type="HAMAP-Rule" id="MF_00856"/>
    </source>
</evidence>
<dbReference type="InterPro" id="IPR041358">
    <property type="entry name" value="Raf1_N"/>
</dbReference>
<dbReference type="InterPro" id="IPR040858">
    <property type="entry name" value="Raf1_C"/>
</dbReference>